<accession>A0AAW1H9R2</accession>
<keyword evidence="1" id="KW-0347">Helicase</keyword>
<dbReference type="Pfam" id="PF05970">
    <property type="entry name" value="PIF1"/>
    <property type="match status" value="1"/>
</dbReference>
<dbReference type="InterPro" id="IPR049163">
    <property type="entry name" value="Pif1-like_2B_dom"/>
</dbReference>
<dbReference type="GO" id="GO:0005524">
    <property type="term" value="F:ATP binding"/>
    <property type="evidence" value="ECO:0007669"/>
    <property type="project" value="UniProtKB-KW"/>
</dbReference>
<comment type="catalytic activity">
    <reaction evidence="1">
        <text>ATP + H2O = ADP + phosphate + H(+)</text>
        <dbReference type="Rhea" id="RHEA:13065"/>
        <dbReference type="ChEBI" id="CHEBI:15377"/>
        <dbReference type="ChEBI" id="CHEBI:15378"/>
        <dbReference type="ChEBI" id="CHEBI:30616"/>
        <dbReference type="ChEBI" id="CHEBI:43474"/>
        <dbReference type="ChEBI" id="CHEBI:456216"/>
        <dbReference type="EC" id="5.6.2.3"/>
    </reaction>
</comment>
<dbReference type="SUPFAM" id="SSF52540">
    <property type="entry name" value="P-loop containing nucleoside triphosphate hydrolases"/>
    <property type="match status" value="1"/>
</dbReference>
<keyword evidence="1" id="KW-0547">Nucleotide-binding</keyword>
<keyword evidence="1" id="KW-0233">DNA recombination</keyword>
<gene>
    <name evidence="4" type="ORF">RND81_12G123500</name>
</gene>
<comment type="cofactor">
    <cofactor evidence="1">
        <name>Mg(2+)</name>
        <dbReference type="ChEBI" id="CHEBI:18420"/>
    </cofactor>
</comment>
<sequence length="318" mass="36053">MVHRHAFEAVDRAFRDIMHADDPTAKNKGFGGKTVVLGGDFRQILPVVPRKGRTDIVDASISKSTQIWPHCKVLKLVKNMRLMHGKDDQENADIEEFSRWVLDIGDGKVTATAKTGEDEKTWISIPEDMIIENTGDSVTSIVEEVHPNLLENYTDTAYLQGRAILTPKNDTADEVNNYMLTLIPREQIVSKSVDRICQMTENATDMENIYPTEFLNSLKFQGLPNHEMLLKVGCPVILLRNINQAASLCNGTRLTITKIRSRIIEAKVLTGGNTGTIVSIPRIEMTPTDTTWPFTIKRRRYPIKVRFTDSRWTRCRQE</sequence>
<dbReference type="InterPro" id="IPR010285">
    <property type="entry name" value="DNA_helicase_pif1-like_DEAD"/>
</dbReference>
<evidence type="ECO:0000313" key="5">
    <source>
        <dbReference type="Proteomes" id="UP001443914"/>
    </source>
</evidence>
<dbReference type="GO" id="GO:0000723">
    <property type="term" value="P:telomere maintenance"/>
    <property type="evidence" value="ECO:0007669"/>
    <property type="project" value="InterPro"/>
</dbReference>
<dbReference type="EMBL" id="JBDFQZ010000012">
    <property type="protein sequence ID" value="KAK9672770.1"/>
    <property type="molecule type" value="Genomic_DNA"/>
</dbReference>
<keyword evidence="5" id="KW-1185">Reference proteome</keyword>
<keyword evidence="1" id="KW-0234">DNA repair</keyword>
<organism evidence="4 5">
    <name type="scientific">Saponaria officinalis</name>
    <name type="common">Common soapwort</name>
    <name type="synonym">Lychnis saponaria</name>
    <dbReference type="NCBI Taxonomy" id="3572"/>
    <lineage>
        <taxon>Eukaryota</taxon>
        <taxon>Viridiplantae</taxon>
        <taxon>Streptophyta</taxon>
        <taxon>Embryophyta</taxon>
        <taxon>Tracheophyta</taxon>
        <taxon>Spermatophyta</taxon>
        <taxon>Magnoliopsida</taxon>
        <taxon>eudicotyledons</taxon>
        <taxon>Gunneridae</taxon>
        <taxon>Pentapetalae</taxon>
        <taxon>Caryophyllales</taxon>
        <taxon>Caryophyllaceae</taxon>
        <taxon>Caryophylleae</taxon>
        <taxon>Saponaria</taxon>
    </lineage>
</organism>
<comment type="similarity">
    <text evidence="1">Belongs to the helicase family.</text>
</comment>
<dbReference type="AlphaFoldDB" id="A0AAW1H9R2"/>
<proteinExistence type="inferred from homology"/>
<evidence type="ECO:0000313" key="4">
    <source>
        <dbReference type="EMBL" id="KAK9672770.1"/>
    </source>
</evidence>
<evidence type="ECO:0000259" key="2">
    <source>
        <dbReference type="Pfam" id="PF05970"/>
    </source>
</evidence>
<feature type="domain" description="DNA helicase Pif1-like 2B" evidence="3">
    <location>
        <begin position="213"/>
        <end position="258"/>
    </location>
</feature>
<dbReference type="GO" id="GO:0006281">
    <property type="term" value="P:DNA repair"/>
    <property type="evidence" value="ECO:0007669"/>
    <property type="project" value="UniProtKB-KW"/>
</dbReference>
<dbReference type="PANTHER" id="PTHR10492">
    <property type="match status" value="1"/>
</dbReference>
<dbReference type="InterPro" id="IPR027417">
    <property type="entry name" value="P-loop_NTPase"/>
</dbReference>
<dbReference type="GO" id="GO:0016787">
    <property type="term" value="F:hydrolase activity"/>
    <property type="evidence" value="ECO:0007669"/>
    <property type="project" value="UniProtKB-KW"/>
</dbReference>
<comment type="caution">
    <text evidence="4">The sequence shown here is derived from an EMBL/GenBank/DDBJ whole genome shotgun (WGS) entry which is preliminary data.</text>
</comment>
<dbReference type="EC" id="5.6.2.3" evidence="1"/>
<reference evidence="4" key="1">
    <citation type="submission" date="2024-03" db="EMBL/GenBank/DDBJ databases">
        <title>WGS assembly of Saponaria officinalis var. Norfolk2.</title>
        <authorList>
            <person name="Jenkins J."/>
            <person name="Shu S."/>
            <person name="Grimwood J."/>
            <person name="Barry K."/>
            <person name="Goodstein D."/>
            <person name="Schmutz J."/>
            <person name="Leebens-Mack J."/>
            <person name="Osbourn A."/>
        </authorList>
    </citation>
    <scope>NUCLEOTIDE SEQUENCE [LARGE SCALE GENOMIC DNA]</scope>
    <source>
        <strain evidence="4">JIC</strain>
    </source>
</reference>
<name>A0AAW1H9R2_SAPOF</name>
<dbReference type="Proteomes" id="UP001443914">
    <property type="component" value="Unassembled WGS sequence"/>
</dbReference>
<evidence type="ECO:0000259" key="3">
    <source>
        <dbReference type="Pfam" id="PF21530"/>
    </source>
</evidence>
<keyword evidence="1" id="KW-0378">Hydrolase</keyword>
<keyword evidence="1" id="KW-0067">ATP-binding</keyword>
<keyword evidence="1" id="KW-0227">DNA damage</keyword>
<dbReference type="GO" id="GO:0006310">
    <property type="term" value="P:DNA recombination"/>
    <property type="evidence" value="ECO:0007669"/>
    <property type="project" value="UniProtKB-KW"/>
</dbReference>
<dbReference type="PANTHER" id="PTHR10492:SF90">
    <property type="entry name" value="ATP-DEPENDENT DNA HELICASE"/>
    <property type="match status" value="1"/>
</dbReference>
<dbReference type="GO" id="GO:0043139">
    <property type="term" value="F:5'-3' DNA helicase activity"/>
    <property type="evidence" value="ECO:0007669"/>
    <property type="project" value="UniProtKB-EC"/>
</dbReference>
<feature type="domain" description="DNA helicase Pif1-like DEAD-box helicase" evidence="2">
    <location>
        <begin position="1"/>
        <end position="113"/>
    </location>
</feature>
<protein>
    <recommendedName>
        <fullName evidence="1">ATP-dependent DNA helicase</fullName>
        <ecNumber evidence="1">5.6.2.3</ecNumber>
    </recommendedName>
</protein>
<dbReference type="Pfam" id="PF21530">
    <property type="entry name" value="Pif1_2B_dom"/>
    <property type="match status" value="1"/>
</dbReference>
<evidence type="ECO:0000256" key="1">
    <source>
        <dbReference type="RuleBase" id="RU363044"/>
    </source>
</evidence>